<evidence type="ECO:0000313" key="2">
    <source>
        <dbReference type="EMBL" id="KAJ8884499.1"/>
    </source>
</evidence>
<accession>A0ABQ9HJY5</accession>
<dbReference type="EMBL" id="JARBHB010000005">
    <property type="protein sequence ID" value="KAJ8884499.1"/>
    <property type="molecule type" value="Genomic_DNA"/>
</dbReference>
<sequence>MDCLIWLYLLMGQHLHPVRGKDFWTRIELPADIHINIIPPAMDKWNGQCKFWQLAHKIAENTRILFALRTTPMTKIQKCQAELLIGRKLKTIFDSLHPSTLSTSRVEMTDTEDKQGRHFTEGDCIFLCNYVSVVVITKEGLVMYTVQTPESRQIHQHHVDQLSSQWGNVFRCTYQSNWRRNIFFVENQQMQTTDGVPECPCFWGARAGKPLRSSRVFQRP</sequence>
<evidence type="ECO:0000256" key="1">
    <source>
        <dbReference type="SAM" id="SignalP"/>
    </source>
</evidence>
<keyword evidence="1" id="KW-0732">Signal</keyword>
<comment type="caution">
    <text evidence="2">The sequence shown here is derived from an EMBL/GenBank/DDBJ whole genome shotgun (WGS) entry which is preliminary data.</text>
</comment>
<reference evidence="2 3" key="1">
    <citation type="submission" date="2023-02" db="EMBL/GenBank/DDBJ databases">
        <title>LHISI_Scaffold_Assembly.</title>
        <authorList>
            <person name="Stuart O.P."/>
            <person name="Cleave R."/>
            <person name="Magrath M.J.L."/>
            <person name="Mikheyev A.S."/>
        </authorList>
    </citation>
    <scope>NUCLEOTIDE SEQUENCE [LARGE SCALE GENOMIC DNA]</scope>
    <source>
        <strain evidence="2">Daus_M_001</strain>
        <tissue evidence="2">Leg muscle</tissue>
    </source>
</reference>
<feature type="chain" id="PRO_5047442198" evidence="1">
    <location>
        <begin position="21"/>
        <end position="220"/>
    </location>
</feature>
<gene>
    <name evidence="2" type="ORF">PR048_016356</name>
</gene>
<proteinExistence type="predicted"/>
<protein>
    <submittedName>
        <fullName evidence="2">Uncharacterized protein</fullName>
    </submittedName>
</protein>
<dbReference type="Proteomes" id="UP001159363">
    <property type="component" value="Chromosome 4"/>
</dbReference>
<organism evidence="2 3">
    <name type="scientific">Dryococelus australis</name>
    <dbReference type="NCBI Taxonomy" id="614101"/>
    <lineage>
        <taxon>Eukaryota</taxon>
        <taxon>Metazoa</taxon>
        <taxon>Ecdysozoa</taxon>
        <taxon>Arthropoda</taxon>
        <taxon>Hexapoda</taxon>
        <taxon>Insecta</taxon>
        <taxon>Pterygota</taxon>
        <taxon>Neoptera</taxon>
        <taxon>Polyneoptera</taxon>
        <taxon>Phasmatodea</taxon>
        <taxon>Verophasmatodea</taxon>
        <taxon>Anareolatae</taxon>
        <taxon>Phasmatidae</taxon>
        <taxon>Eurycanthinae</taxon>
        <taxon>Dryococelus</taxon>
    </lineage>
</organism>
<feature type="signal peptide" evidence="1">
    <location>
        <begin position="1"/>
        <end position="20"/>
    </location>
</feature>
<name>A0ABQ9HJY5_9NEOP</name>
<evidence type="ECO:0000313" key="3">
    <source>
        <dbReference type="Proteomes" id="UP001159363"/>
    </source>
</evidence>
<keyword evidence="3" id="KW-1185">Reference proteome</keyword>